<evidence type="ECO:0000313" key="3">
    <source>
        <dbReference type="Proteomes" id="UP000827092"/>
    </source>
</evidence>
<keyword evidence="3" id="KW-1185">Reference proteome</keyword>
<evidence type="ECO:0000256" key="1">
    <source>
        <dbReference type="SAM" id="MobiDB-lite"/>
    </source>
</evidence>
<dbReference type="AlphaFoldDB" id="A0AAV6TPY4"/>
<proteinExistence type="predicted"/>
<feature type="compositionally biased region" description="Pro residues" evidence="1">
    <location>
        <begin position="236"/>
        <end position="248"/>
    </location>
</feature>
<dbReference type="EMBL" id="JAFNEN010001510">
    <property type="protein sequence ID" value="KAG8173751.1"/>
    <property type="molecule type" value="Genomic_DNA"/>
</dbReference>
<sequence>MASSSGILPGRPFRASFTSLQPFEASVGLSQVPDGSWTALYEISLMPLLEQVLPCLCVRPDISAFWINGREPIDFALVCLLSGGCAAFRGDPPPLLNNSQRVHFRLSSPWPPPVASSTRGKTVPCAPPPKCHNVPHPRCRYVPHQSPHLPVSFRRFGDPEPPSDLVLVPGTPAASTPPGPKNSPSSHPLDENWSLVFSPSLSKRAIYSRTETSRAMASSETKPDPAPSLETLEPLTTPPPYLRPPPPGATRCGARCFARPRPAPSRHLSTLWGLC</sequence>
<feature type="region of interest" description="Disordered" evidence="1">
    <location>
        <begin position="211"/>
        <end position="253"/>
    </location>
</feature>
<protein>
    <submittedName>
        <fullName evidence="2">Uncharacterized protein</fullName>
    </submittedName>
</protein>
<organism evidence="2 3">
    <name type="scientific">Oedothorax gibbosus</name>
    <dbReference type="NCBI Taxonomy" id="931172"/>
    <lineage>
        <taxon>Eukaryota</taxon>
        <taxon>Metazoa</taxon>
        <taxon>Ecdysozoa</taxon>
        <taxon>Arthropoda</taxon>
        <taxon>Chelicerata</taxon>
        <taxon>Arachnida</taxon>
        <taxon>Araneae</taxon>
        <taxon>Araneomorphae</taxon>
        <taxon>Entelegynae</taxon>
        <taxon>Araneoidea</taxon>
        <taxon>Linyphiidae</taxon>
        <taxon>Erigoninae</taxon>
        <taxon>Oedothorax</taxon>
    </lineage>
</organism>
<feature type="compositionally biased region" description="Polar residues" evidence="1">
    <location>
        <begin position="211"/>
        <end position="220"/>
    </location>
</feature>
<accession>A0AAV6TPY4</accession>
<evidence type="ECO:0000313" key="2">
    <source>
        <dbReference type="EMBL" id="KAG8173751.1"/>
    </source>
</evidence>
<name>A0AAV6TPY4_9ARAC</name>
<gene>
    <name evidence="2" type="ORF">JTE90_023241</name>
</gene>
<reference evidence="2 3" key="1">
    <citation type="journal article" date="2022" name="Nat. Ecol. Evol.">
        <title>A masculinizing supergene underlies an exaggerated male reproductive morph in a spider.</title>
        <authorList>
            <person name="Hendrickx F."/>
            <person name="De Corte Z."/>
            <person name="Sonet G."/>
            <person name="Van Belleghem S.M."/>
            <person name="Kostlbacher S."/>
            <person name="Vangestel C."/>
        </authorList>
    </citation>
    <scope>NUCLEOTIDE SEQUENCE [LARGE SCALE GENOMIC DNA]</scope>
    <source>
        <strain evidence="2">W744_W776</strain>
    </source>
</reference>
<feature type="region of interest" description="Disordered" evidence="1">
    <location>
        <begin position="150"/>
        <end position="191"/>
    </location>
</feature>
<comment type="caution">
    <text evidence="2">The sequence shown here is derived from an EMBL/GenBank/DDBJ whole genome shotgun (WGS) entry which is preliminary data.</text>
</comment>
<dbReference type="Proteomes" id="UP000827092">
    <property type="component" value="Unassembled WGS sequence"/>
</dbReference>